<name>A0A445EHX3_ARAHY</name>
<dbReference type="AlphaFoldDB" id="A0A445EHX3"/>
<dbReference type="Proteomes" id="UP000289738">
    <property type="component" value="Chromosome A02"/>
</dbReference>
<protein>
    <submittedName>
        <fullName evidence="1">Uncharacterized protein</fullName>
    </submittedName>
</protein>
<evidence type="ECO:0000313" key="1">
    <source>
        <dbReference type="EMBL" id="RYR75016.1"/>
    </source>
</evidence>
<gene>
    <name evidence="1" type="ORF">Ahy_A02g009721</name>
</gene>
<dbReference type="EMBL" id="SDMP01000002">
    <property type="protein sequence ID" value="RYR75016.1"/>
    <property type="molecule type" value="Genomic_DNA"/>
</dbReference>
<comment type="caution">
    <text evidence="1">The sequence shown here is derived from an EMBL/GenBank/DDBJ whole genome shotgun (WGS) entry which is preliminary data.</text>
</comment>
<proteinExistence type="predicted"/>
<keyword evidence="2" id="KW-1185">Reference proteome</keyword>
<organism evidence="1 2">
    <name type="scientific">Arachis hypogaea</name>
    <name type="common">Peanut</name>
    <dbReference type="NCBI Taxonomy" id="3818"/>
    <lineage>
        <taxon>Eukaryota</taxon>
        <taxon>Viridiplantae</taxon>
        <taxon>Streptophyta</taxon>
        <taxon>Embryophyta</taxon>
        <taxon>Tracheophyta</taxon>
        <taxon>Spermatophyta</taxon>
        <taxon>Magnoliopsida</taxon>
        <taxon>eudicotyledons</taxon>
        <taxon>Gunneridae</taxon>
        <taxon>Pentapetalae</taxon>
        <taxon>rosids</taxon>
        <taxon>fabids</taxon>
        <taxon>Fabales</taxon>
        <taxon>Fabaceae</taxon>
        <taxon>Papilionoideae</taxon>
        <taxon>50 kb inversion clade</taxon>
        <taxon>dalbergioids sensu lato</taxon>
        <taxon>Dalbergieae</taxon>
        <taxon>Pterocarpus clade</taxon>
        <taxon>Arachis</taxon>
    </lineage>
</organism>
<reference evidence="1 2" key="1">
    <citation type="submission" date="2019-01" db="EMBL/GenBank/DDBJ databases">
        <title>Sequencing of cultivated peanut Arachis hypogaea provides insights into genome evolution and oil improvement.</title>
        <authorList>
            <person name="Chen X."/>
        </authorList>
    </citation>
    <scope>NUCLEOTIDE SEQUENCE [LARGE SCALE GENOMIC DNA]</scope>
    <source>
        <strain evidence="2">cv. Fuhuasheng</strain>
        <tissue evidence="1">Leaves</tissue>
    </source>
</reference>
<evidence type="ECO:0000313" key="2">
    <source>
        <dbReference type="Proteomes" id="UP000289738"/>
    </source>
</evidence>
<accession>A0A445EHX3</accession>
<sequence length="60" mass="6369">MSESVAIFLVPESVAVFLVPESVAVRGEKDFEFITVACLCWPSCLFASSGKSCLLLSPGT</sequence>